<reference evidence="1 2" key="1">
    <citation type="journal article" date="2022" name="New Phytol.">
        <title>Ecological generalism drives hyperdiversity of secondary metabolite gene clusters in xylarialean endophytes.</title>
        <authorList>
            <person name="Franco M.E.E."/>
            <person name="Wisecaver J.H."/>
            <person name="Arnold A.E."/>
            <person name="Ju Y.M."/>
            <person name="Slot J.C."/>
            <person name="Ahrendt S."/>
            <person name="Moore L.P."/>
            <person name="Eastman K.E."/>
            <person name="Scott K."/>
            <person name="Konkel Z."/>
            <person name="Mondo S.J."/>
            <person name="Kuo A."/>
            <person name="Hayes R.D."/>
            <person name="Haridas S."/>
            <person name="Andreopoulos B."/>
            <person name="Riley R."/>
            <person name="LaButti K."/>
            <person name="Pangilinan J."/>
            <person name="Lipzen A."/>
            <person name="Amirebrahimi M."/>
            <person name="Yan J."/>
            <person name="Adam C."/>
            <person name="Keymanesh K."/>
            <person name="Ng V."/>
            <person name="Louie K."/>
            <person name="Northen T."/>
            <person name="Drula E."/>
            <person name="Henrissat B."/>
            <person name="Hsieh H.M."/>
            <person name="Youens-Clark K."/>
            <person name="Lutzoni F."/>
            <person name="Miadlikowska J."/>
            <person name="Eastwood D.C."/>
            <person name="Hamelin R.C."/>
            <person name="Grigoriev I.V."/>
            <person name="U'Ren J.M."/>
        </authorList>
    </citation>
    <scope>NUCLEOTIDE SEQUENCE [LARGE SCALE GENOMIC DNA]</scope>
    <source>
        <strain evidence="1 2">ER1909</strain>
    </source>
</reference>
<gene>
    <name evidence="1" type="ORF">F4821DRAFT_238371</name>
</gene>
<name>A0ACC0D185_9PEZI</name>
<dbReference type="Proteomes" id="UP001497680">
    <property type="component" value="Unassembled WGS sequence"/>
</dbReference>
<sequence>MSPPCGCIKYIAIYPCGHELATFECCTIAKAKSLLKRGPPTPCASYSTWKVSPDLQETCGSTCLTKPFQCRHCGADKQVSWRCSQCNILRDPDTPVWDLCACPRLRCSELVLGKPGAALCGTCETGACVVKSPADREREMRRPTGMMNSDNRTVSALSWKCHQCARLNRTPANAMVCECKHQRCGHCSALFGCNCKCGCDNTFVEGGPGVCDSCVKSSSCRNEDVLVSH</sequence>
<organism evidence="1 2">
    <name type="scientific">Hypoxylon rubiginosum</name>
    <dbReference type="NCBI Taxonomy" id="110542"/>
    <lineage>
        <taxon>Eukaryota</taxon>
        <taxon>Fungi</taxon>
        <taxon>Dikarya</taxon>
        <taxon>Ascomycota</taxon>
        <taxon>Pezizomycotina</taxon>
        <taxon>Sordariomycetes</taxon>
        <taxon>Xylariomycetidae</taxon>
        <taxon>Xylariales</taxon>
        <taxon>Hypoxylaceae</taxon>
        <taxon>Hypoxylon</taxon>
    </lineage>
</organism>
<keyword evidence="2" id="KW-1185">Reference proteome</keyword>
<dbReference type="EMBL" id="MU394315">
    <property type="protein sequence ID" value="KAI6086494.1"/>
    <property type="molecule type" value="Genomic_DNA"/>
</dbReference>
<accession>A0ACC0D185</accession>
<comment type="caution">
    <text evidence="1">The sequence shown here is derived from an EMBL/GenBank/DDBJ whole genome shotgun (WGS) entry which is preliminary data.</text>
</comment>
<proteinExistence type="predicted"/>
<evidence type="ECO:0000313" key="1">
    <source>
        <dbReference type="EMBL" id="KAI6086494.1"/>
    </source>
</evidence>
<evidence type="ECO:0000313" key="2">
    <source>
        <dbReference type="Proteomes" id="UP001497680"/>
    </source>
</evidence>
<protein>
    <submittedName>
        <fullName evidence="1">Uncharacterized protein</fullName>
    </submittedName>
</protein>